<organism evidence="2 3">
    <name type="scientific">Pseudomonas monachiensis</name>
    <dbReference type="NCBI Taxonomy" id="3060212"/>
    <lineage>
        <taxon>Bacteria</taxon>
        <taxon>Pseudomonadati</taxon>
        <taxon>Pseudomonadota</taxon>
        <taxon>Gammaproteobacteria</taxon>
        <taxon>Pseudomonadales</taxon>
        <taxon>Pseudomonadaceae</taxon>
        <taxon>Pseudomonas</taxon>
    </lineage>
</organism>
<keyword evidence="2" id="KW-0808">Transferase</keyword>
<name>A0ABW9HBE5_9PSED</name>
<protein>
    <submittedName>
        <fullName evidence="2">Class I SAM-dependent methyltransferase</fullName>
    </submittedName>
</protein>
<dbReference type="GO" id="GO:0008168">
    <property type="term" value="F:methyltransferase activity"/>
    <property type="evidence" value="ECO:0007669"/>
    <property type="project" value="UniProtKB-KW"/>
</dbReference>
<dbReference type="RefSeq" id="WP_056723854.1">
    <property type="nucleotide sequence ID" value="NZ_CP178857.1"/>
</dbReference>
<dbReference type="InterPro" id="IPR041698">
    <property type="entry name" value="Methyltransf_25"/>
</dbReference>
<keyword evidence="3" id="KW-1185">Reference proteome</keyword>
<evidence type="ECO:0000259" key="1">
    <source>
        <dbReference type="Pfam" id="PF13649"/>
    </source>
</evidence>
<dbReference type="Pfam" id="PF13649">
    <property type="entry name" value="Methyltransf_25"/>
    <property type="match status" value="1"/>
</dbReference>
<dbReference type="CDD" id="cd02440">
    <property type="entry name" value="AdoMet_MTases"/>
    <property type="match status" value="1"/>
</dbReference>
<reference evidence="2 3" key="1">
    <citation type="submission" date="2024-12" db="EMBL/GenBank/DDBJ databases">
        <title>Pseudomonas species isolated from Lotus nodules promote plant growth.</title>
        <authorList>
            <person name="Yu Y.-H."/>
            <person name="Kurtenbach J."/>
            <person name="Crosbie D."/>
            <person name="Brachmann A."/>
            <person name="Marin M."/>
        </authorList>
    </citation>
    <scope>NUCLEOTIDE SEQUENCE [LARGE SCALE GENOMIC DNA]</scope>
    <source>
        <strain evidence="2 3">PLb12A</strain>
    </source>
</reference>
<dbReference type="Proteomes" id="UP001631987">
    <property type="component" value="Unassembled WGS sequence"/>
</dbReference>
<dbReference type="SUPFAM" id="SSF53335">
    <property type="entry name" value="S-adenosyl-L-methionine-dependent methyltransferases"/>
    <property type="match status" value="1"/>
</dbReference>
<accession>A0ABW9HBE5</accession>
<comment type="caution">
    <text evidence="2">The sequence shown here is derived from an EMBL/GenBank/DDBJ whole genome shotgun (WGS) entry which is preliminary data.</text>
</comment>
<keyword evidence="2" id="KW-0489">Methyltransferase</keyword>
<dbReference type="InterPro" id="IPR029063">
    <property type="entry name" value="SAM-dependent_MTases_sf"/>
</dbReference>
<dbReference type="EMBL" id="JBJVNW010000008">
    <property type="protein sequence ID" value="MFM9518876.1"/>
    <property type="molecule type" value="Genomic_DNA"/>
</dbReference>
<evidence type="ECO:0000313" key="3">
    <source>
        <dbReference type="Proteomes" id="UP001631987"/>
    </source>
</evidence>
<proteinExistence type="predicted"/>
<dbReference type="GO" id="GO:0032259">
    <property type="term" value="P:methylation"/>
    <property type="evidence" value="ECO:0007669"/>
    <property type="project" value="UniProtKB-KW"/>
</dbReference>
<feature type="domain" description="Methyltransferase" evidence="1">
    <location>
        <begin position="175"/>
        <end position="270"/>
    </location>
</feature>
<dbReference type="Gene3D" id="3.40.50.150">
    <property type="entry name" value="Vaccinia Virus protein VP39"/>
    <property type="match status" value="1"/>
</dbReference>
<sequence length="319" mass="35672">MNTPTVVTPDREVALAQGLARHVIQSGTMGCYVEPAGASLNHLFFLRVKGRDWVGRKTLQRDAHQRLHLSSVLTPFMLLGPLVQWQWSNEGVSIYFRTATLAEKTKAFDTALALSDSEVNFPFPLCDDSNQEAVCPDEFWQCNEVLATQLNADEAHFRDHCVQLLKTMPMKGQVIYDPACSTGEFISHLARELTDYRFLASDRSASMIAYAKNRHVTSPVEFRLLDSSDAAICGIQCDVLILRFLNAEVLTRSDAHTAFRSLVHCVKPGGNLLIFGHTPVLIPVPWLAQQYHLHLLSSVAARSGQTELFQFYRLLVPTS</sequence>
<evidence type="ECO:0000313" key="2">
    <source>
        <dbReference type="EMBL" id="MFM9518876.1"/>
    </source>
</evidence>
<gene>
    <name evidence="2" type="ORF">ACKKH4_16680</name>
</gene>